<evidence type="ECO:0000313" key="2">
    <source>
        <dbReference type="EMBL" id="MCH8616941.1"/>
    </source>
</evidence>
<proteinExistence type="predicted"/>
<evidence type="ECO:0000259" key="1">
    <source>
        <dbReference type="Pfam" id="PF07238"/>
    </source>
</evidence>
<gene>
    <name evidence="2" type="ORF">LZ016_12645</name>
</gene>
<feature type="domain" description="PilZ" evidence="1">
    <location>
        <begin position="13"/>
        <end position="100"/>
    </location>
</feature>
<dbReference type="SUPFAM" id="SSF141371">
    <property type="entry name" value="PilZ domain-like"/>
    <property type="match status" value="1"/>
</dbReference>
<keyword evidence="3" id="KW-1185">Reference proteome</keyword>
<dbReference type="InterPro" id="IPR009875">
    <property type="entry name" value="PilZ_domain"/>
</dbReference>
<dbReference type="Proteomes" id="UP001203058">
    <property type="component" value="Unassembled WGS sequence"/>
</dbReference>
<dbReference type="RefSeq" id="WP_241447819.1">
    <property type="nucleotide sequence ID" value="NZ_JAKZHW010000002.1"/>
</dbReference>
<comment type="caution">
    <text evidence="2">The sequence shown here is derived from an EMBL/GenBank/DDBJ whole genome shotgun (WGS) entry which is preliminary data.</text>
</comment>
<name>A0ABS9VPN7_9SPHN</name>
<accession>A0ABS9VPN7</accession>
<reference evidence="2 3" key="1">
    <citation type="submission" date="2022-03" db="EMBL/GenBank/DDBJ databases">
        <authorList>
            <person name="Jo J.-H."/>
            <person name="Im W.-T."/>
        </authorList>
    </citation>
    <scope>NUCLEOTIDE SEQUENCE [LARGE SCALE GENOMIC DNA]</scope>
    <source>
        <strain evidence="2 3">SM33</strain>
    </source>
</reference>
<dbReference type="EMBL" id="JAKZHW010000002">
    <property type="protein sequence ID" value="MCH8616941.1"/>
    <property type="molecule type" value="Genomic_DNA"/>
</dbReference>
<protein>
    <submittedName>
        <fullName evidence="2">PilZ domain-containing protein</fullName>
    </submittedName>
</protein>
<organism evidence="2 3">
    <name type="scientific">Sphingomonas telluris</name>
    <dbReference type="NCBI Taxonomy" id="2907998"/>
    <lineage>
        <taxon>Bacteria</taxon>
        <taxon>Pseudomonadati</taxon>
        <taxon>Pseudomonadota</taxon>
        <taxon>Alphaproteobacteria</taxon>
        <taxon>Sphingomonadales</taxon>
        <taxon>Sphingomonadaceae</taxon>
        <taxon>Sphingomonas</taxon>
    </lineage>
</organism>
<evidence type="ECO:0000313" key="3">
    <source>
        <dbReference type="Proteomes" id="UP001203058"/>
    </source>
</evidence>
<sequence length="167" mass="18338">MSASVLKIEDQPDRRRANRAALRLSATVREQGRSRASVRVIDISTHGCRIEATSGASADTWLWLSIAGIETQYCRVVWRASEFAGLEFATPLAEAVLERLLQDQKVLSEKAVKELRDIAARTHRLAGKKSDEEAEALAELSRKCAVEAVVEGLRLGEAEAAQAKKPQ</sequence>
<dbReference type="Gene3D" id="2.40.10.220">
    <property type="entry name" value="predicted glycosyltransferase like domains"/>
    <property type="match status" value="1"/>
</dbReference>
<dbReference type="Pfam" id="PF07238">
    <property type="entry name" value="PilZ"/>
    <property type="match status" value="1"/>
</dbReference>